<evidence type="ECO:0000313" key="1">
    <source>
        <dbReference type="EMBL" id="CAF2077943.1"/>
    </source>
</evidence>
<name>A0A816S6B8_9BILA</name>
<reference evidence="1" key="1">
    <citation type="submission" date="2021-02" db="EMBL/GenBank/DDBJ databases">
        <authorList>
            <person name="Nowell W R."/>
        </authorList>
    </citation>
    <scope>NUCLEOTIDE SEQUENCE</scope>
</reference>
<protein>
    <submittedName>
        <fullName evidence="1">Uncharacterized protein</fullName>
    </submittedName>
</protein>
<sequence>MSLHEQNFYKLYGNDLPTPPEIVETIQEFNTNLINRFRFDKILPFIDFNHFLLAGGSVLMCFLRNNTQFINSDLDFFLYRTKFQELHHHISMKYTTLISFTINLFLV</sequence>
<evidence type="ECO:0000313" key="2">
    <source>
        <dbReference type="Proteomes" id="UP000663887"/>
    </source>
</evidence>
<dbReference type="AlphaFoldDB" id="A0A816S6B8"/>
<dbReference type="EMBL" id="CAJNRG010005569">
    <property type="protein sequence ID" value="CAF2077943.1"/>
    <property type="molecule type" value="Genomic_DNA"/>
</dbReference>
<proteinExistence type="predicted"/>
<comment type="caution">
    <text evidence="1">The sequence shown here is derived from an EMBL/GenBank/DDBJ whole genome shotgun (WGS) entry which is preliminary data.</text>
</comment>
<gene>
    <name evidence="1" type="ORF">XDN619_LOCUS13976</name>
</gene>
<organism evidence="1 2">
    <name type="scientific">Rotaria magnacalcarata</name>
    <dbReference type="NCBI Taxonomy" id="392030"/>
    <lineage>
        <taxon>Eukaryota</taxon>
        <taxon>Metazoa</taxon>
        <taxon>Spiralia</taxon>
        <taxon>Gnathifera</taxon>
        <taxon>Rotifera</taxon>
        <taxon>Eurotatoria</taxon>
        <taxon>Bdelloidea</taxon>
        <taxon>Philodinida</taxon>
        <taxon>Philodinidae</taxon>
        <taxon>Rotaria</taxon>
    </lineage>
</organism>
<accession>A0A816S6B8</accession>
<dbReference type="Proteomes" id="UP000663887">
    <property type="component" value="Unassembled WGS sequence"/>
</dbReference>